<evidence type="ECO:0000313" key="2">
    <source>
        <dbReference type="Proteomes" id="UP001153269"/>
    </source>
</evidence>
<name>A0A9N7UFQ9_PLEPL</name>
<dbReference type="Proteomes" id="UP001153269">
    <property type="component" value="Unassembled WGS sequence"/>
</dbReference>
<accession>A0A9N7UFQ9</accession>
<proteinExistence type="predicted"/>
<sequence length="71" mass="7620">MAPSSLERDMSQCVGASVRVNRVEEEGRVLPSHNSHVTGAVQVRHCGFWECSPPDAGPIQLLQTVEAGSCD</sequence>
<protein>
    <submittedName>
        <fullName evidence="1">Uncharacterized protein</fullName>
    </submittedName>
</protein>
<dbReference type="AlphaFoldDB" id="A0A9N7UFQ9"/>
<keyword evidence="2" id="KW-1185">Reference proteome</keyword>
<comment type="caution">
    <text evidence="1">The sequence shown here is derived from an EMBL/GenBank/DDBJ whole genome shotgun (WGS) entry which is preliminary data.</text>
</comment>
<organism evidence="1 2">
    <name type="scientific">Pleuronectes platessa</name>
    <name type="common">European plaice</name>
    <dbReference type="NCBI Taxonomy" id="8262"/>
    <lineage>
        <taxon>Eukaryota</taxon>
        <taxon>Metazoa</taxon>
        <taxon>Chordata</taxon>
        <taxon>Craniata</taxon>
        <taxon>Vertebrata</taxon>
        <taxon>Euteleostomi</taxon>
        <taxon>Actinopterygii</taxon>
        <taxon>Neopterygii</taxon>
        <taxon>Teleostei</taxon>
        <taxon>Neoteleostei</taxon>
        <taxon>Acanthomorphata</taxon>
        <taxon>Carangaria</taxon>
        <taxon>Pleuronectiformes</taxon>
        <taxon>Pleuronectoidei</taxon>
        <taxon>Pleuronectidae</taxon>
        <taxon>Pleuronectes</taxon>
    </lineage>
</organism>
<gene>
    <name evidence="1" type="ORF">PLEPLA_LOCUS17427</name>
</gene>
<evidence type="ECO:0000313" key="1">
    <source>
        <dbReference type="EMBL" id="CAB1429449.1"/>
    </source>
</evidence>
<dbReference type="EMBL" id="CADEAL010001137">
    <property type="protein sequence ID" value="CAB1429449.1"/>
    <property type="molecule type" value="Genomic_DNA"/>
</dbReference>
<reference evidence="1" key="1">
    <citation type="submission" date="2020-03" db="EMBL/GenBank/DDBJ databases">
        <authorList>
            <person name="Weist P."/>
        </authorList>
    </citation>
    <scope>NUCLEOTIDE SEQUENCE</scope>
</reference>